<feature type="compositionally biased region" description="Polar residues" evidence="1">
    <location>
        <begin position="78"/>
        <end position="88"/>
    </location>
</feature>
<feature type="region of interest" description="Disordered" evidence="1">
    <location>
        <begin position="65"/>
        <end position="88"/>
    </location>
</feature>
<proteinExistence type="predicted"/>
<accession>A0A4C1SUT0</accession>
<dbReference type="Proteomes" id="UP000299102">
    <property type="component" value="Unassembled WGS sequence"/>
</dbReference>
<keyword evidence="3" id="KW-1185">Reference proteome</keyword>
<sequence length="88" mass="9812">MSTGFTLEQNQQTIDQKSALRIRPRCCGGCRQIGFRNAASRGNDVYYKLSKAGSISRESETYVCTPRRSMARPPHSPGSKTRLMNTAQ</sequence>
<dbReference type="EMBL" id="BGZK01007803">
    <property type="protein sequence ID" value="GBP05654.1"/>
    <property type="molecule type" value="Genomic_DNA"/>
</dbReference>
<protein>
    <submittedName>
        <fullName evidence="2">Uncharacterized protein</fullName>
    </submittedName>
</protein>
<evidence type="ECO:0000313" key="3">
    <source>
        <dbReference type="Proteomes" id="UP000299102"/>
    </source>
</evidence>
<reference evidence="2 3" key="1">
    <citation type="journal article" date="2019" name="Commun. Biol.">
        <title>The bagworm genome reveals a unique fibroin gene that provides high tensile strength.</title>
        <authorList>
            <person name="Kono N."/>
            <person name="Nakamura H."/>
            <person name="Ohtoshi R."/>
            <person name="Tomita M."/>
            <person name="Numata K."/>
            <person name="Arakawa K."/>
        </authorList>
    </citation>
    <scope>NUCLEOTIDE SEQUENCE [LARGE SCALE GENOMIC DNA]</scope>
</reference>
<name>A0A4C1SUT0_EUMVA</name>
<dbReference type="AlphaFoldDB" id="A0A4C1SUT0"/>
<evidence type="ECO:0000256" key="1">
    <source>
        <dbReference type="SAM" id="MobiDB-lite"/>
    </source>
</evidence>
<gene>
    <name evidence="2" type="ORF">EVAR_73859_1</name>
</gene>
<evidence type="ECO:0000313" key="2">
    <source>
        <dbReference type="EMBL" id="GBP05654.1"/>
    </source>
</evidence>
<comment type="caution">
    <text evidence="2">The sequence shown here is derived from an EMBL/GenBank/DDBJ whole genome shotgun (WGS) entry which is preliminary data.</text>
</comment>
<organism evidence="2 3">
    <name type="scientific">Eumeta variegata</name>
    <name type="common">Bagworm moth</name>
    <name type="synonym">Eumeta japonica</name>
    <dbReference type="NCBI Taxonomy" id="151549"/>
    <lineage>
        <taxon>Eukaryota</taxon>
        <taxon>Metazoa</taxon>
        <taxon>Ecdysozoa</taxon>
        <taxon>Arthropoda</taxon>
        <taxon>Hexapoda</taxon>
        <taxon>Insecta</taxon>
        <taxon>Pterygota</taxon>
        <taxon>Neoptera</taxon>
        <taxon>Endopterygota</taxon>
        <taxon>Lepidoptera</taxon>
        <taxon>Glossata</taxon>
        <taxon>Ditrysia</taxon>
        <taxon>Tineoidea</taxon>
        <taxon>Psychidae</taxon>
        <taxon>Oiketicinae</taxon>
        <taxon>Eumeta</taxon>
    </lineage>
</organism>